<dbReference type="GO" id="GO:0071949">
    <property type="term" value="F:FAD binding"/>
    <property type="evidence" value="ECO:0007669"/>
    <property type="project" value="InterPro"/>
</dbReference>
<dbReference type="PRINTS" id="PR00420">
    <property type="entry name" value="RNGMNOXGNASE"/>
</dbReference>
<dbReference type="Proteomes" id="UP000305888">
    <property type="component" value="Chromosome"/>
</dbReference>
<dbReference type="PANTHER" id="PTHR13789:SF309">
    <property type="entry name" value="PUTATIVE (AFU_ORTHOLOGUE AFUA_6G14510)-RELATED"/>
    <property type="match status" value="1"/>
</dbReference>
<dbReference type="Gene3D" id="3.50.50.60">
    <property type="entry name" value="FAD/NAD(P)-binding domain"/>
    <property type="match status" value="1"/>
</dbReference>
<evidence type="ECO:0000313" key="5">
    <source>
        <dbReference type="Proteomes" id="UP000305888"/>
    </source>
</evidence>
<evidence type="ECO:0000256" key="1">
    <source>
        <dbReference type="ARBA" id="ARBA00023002"/>
    </source>
</evidence>
<proteinExistence type="predicted"/>
<reference evidence="4 5" key="1">
    <citation type="submission" date="2019-06" db="EMBL/GenBank/DDBJ databases">
        <title>Genome sequence of Rhodobacteraceae bacterium D4M1.</title>
        <authorList>
            <person name="Cao J."/>
        </authorList>
    </citation>
    <scope>NUCLEOTIDE SEQUENCE [LARGE SCALE GENOMIC DNA]</scope>
    <source>
        <strain evidence="4 5">D4M1</strain>
    </source>
</reference>
<keyword evidence="2 4" id="KW-0503">Monooxygenase</keyword>
<evidence type="ECO:0000256" key="2">
    <source>
        <dbReference type="ARBA" id="ARBA00023033"/>
    </source>
</evidence>
<organism evidence="4 5">
    <name type="scientific">Paroceanicella profunda</name>
    <dbReference type="NCBI Taxonomy" id="2579971"/>
    <lineage>
        <taxon>Bacteria</taxon>
        <taxon>Pseudomonadati</taxon>
        <taxon>Pseudomonadota</taxon>
        <taxon>Alphaproteobacteria</taxon>
        <taxon>Rhodobacterales</taxon>
        <taxon>Paracoccaceae</taxon>
        <taxon>Paroceanicella</taxon>
    </lineage>
</organism>
<dbReference type="RefSeq" id="WP_138572000.1">
    <property type="nucleotide sequence ID" value="NZ_CP040818.1"/>
</dbReference>
<keyword evidence="5" id="KW-1185">Reference proteome</keyword>
<keyword evidence="1" id="KW-0560">Oxidoreductase</keyword>
<dbReference type="GO" id="GO:0004497">
    <property type="term" value="F:monooxygenase activity"/>
    <property type="evidence" value="ECO:0007669"/>
    <property type="project" value="UniProtKB-KW"/>
</dbReference>
<dbReference type="Pfam" id="PF01494">
    <property type="entry name" value="FAD_binding_3"/>
    <property type="match status" value="1"/>
</dbReference>
<gene>
    <name evidence="4" type="ORF">FDP22_09270</name>
</gene>
<dbReference type="OrthoDB" id="4230779at2"/>
<name>A0A5B8FHF6_9RHOB</name>
<dbReference type="InterPro" id="IPR002938">
    <property type="entry name" value="FAD-bd"/>
</dbReference>
<dbReference type="SUPFAM" id="SSF51905">
    <property type="entry name" value="FAD/NAD(P)-binding domain"/>
    <property type="match status" value="1"/>
</dbReference>
<evidence type="ECO:0000259" key="3">
    <source>
        <dbReference type="Pfam" id="PF01494"/>
    </source>
</evidence>
<protein>
    <submittedName>
        <fullName evidence="4">FAD-dependent monooxygenase</fullName>
    </submittedName>
</protein>
<dbReference type="AlphaFoldDB" id="A0A5B8FHF6"/>
<dbReference type="EMBL" id="CP040818">
    <property type="protein sequence ID" value="QDL91948.1"/>
    <property type="molecule type" value="Genomic_DNA"/>
</dbReference>
<dbReference type="KEGG" id="ppru:FDP22_09270"/>
<dbReference type="InterPro" id="IPR050493">
    <property type="entry name" value="FAD-dep_Monooxygenase_BioMet"/>
</dbReference>
<sequence length="376" mass="39864">MSATRRAEIAGGGIGGLATAAALARKGWQVRVHERGARLRDTGAGIYIYENGMKVLETLGAAEAAIAGCSRATTREMRDGRNRVLSVHRWGASGRVYSVLRQQLIEALAGAATRAGAEIVTGSEAVSATPDGTITFASGATAQADLVVAADGVNSRIRDGLGIPTRKRDMPDGAIRLLIPKTPEEVALGDTGTTVENWQGSRRILVTPVSDTELYIALTMLDSDTSGKATPVDVESWAAAFPHLRPLIERLGPGGRYDRFGHVKLKTWSQGRVAILGDAAHAMPPNLGQGGGTAMMNGLALATHLDGAADIPAALAAWERAERPITEHTQRMSIFFGRPASWPVPIQRGFFNILSKSRKVGELRTRTARHIPTGTA</sequence>
<evidence type="ECO:0000313" key="4">
    <source>
        <dbReference type="EMBL" id="QDL91948.1"/>
    </source>
</evidence>
<dbReference type="Gene3D" id="3.30.9.10">
    <property type="entry name" value="D-Amino Acid Oxidase, subunit A, domain 2"/>
    <property type="match status" value="1"/>
</dbReference>
<dbReference type="InterPro" id="IPR036188">
    <property type="entry name" value="FAD/NAD-bd_sf"/>
</dbReference>
<accession>A0A5B8FHF6</accession>
<dbReference type="PANTHER" id="PTHR13789">
    <property type="entry name" value="MONOOXYGENASE"/>
    <property type="match status" value="1"/>
</dbReference>
<feature type="domain" description="FAD-binding" evidence="3">
    <location>
        <begin position="9"/>
        <end position="305"/>
    </location>
</feature>